<gene>
    <name evidence="2" type="ORF">PR048_021215</name>
</gene>
<evidence type="ECO:0000313" key="3">
    <source>
        <dbReference type="Proteomes" id="UP001159363"/>
    </source>
</evidence>
<feature type="region of interest" description="Disordered" evidence="1">
    <location>
        <begin position="1"/>
        <end position="31"/>
    </location>
</feature>
<dbReference type="Proteomes" id="UP001159363">
    <property type="component" value="Chromosome 7"/>
</dbReference>
<accession>A0ABQ9GXL7</accession>
<name>A0ABQ9GXL7_9NEOP</name>
<comment type="caution">
    <text evidence="2">The sequence shown here is derived from an EMBL/GenBank/DDBJ whole genome shotgun (WGS) entry which is preliminary data.</text>
</comment>
<feature type="compositionally biased region" description="Polar residues" evidence="1">
    <location>
        <begin position="1"/>
        <end position="13"/>
    </location>
</feature>
<protein>
    <submittedName>
        <fullName evidence="2">Uncharacterized protein</fullName>
    </submittedName>
</protein>
<dbReference type="EMBL" id="JARBHB010000008">
    <property type="protein sequence ID" value="KAJ8876768.1"/>
    <property type="molecule type" value="Genomic_DNA"/>
</dbReference>
<sequence length="203" mass="22769">MRVGHSSVSNNLPNHWIGRSSLRPGHSPRPGHMIMSCGRECRSALGMEEGRIPDAAITASSSYEYKSVGPQNARQLCRPRINTFREYVDDIPTTHVILGRTGQNLERRCDACAEANSLPAPGRDDKRASLKAERTAIMLLAYCIGPHAEDYVGSCMALRRSCPRRRRLESMRNLTPKRRNPWIARILEVGSEEEVHMHGQPVD</sequence>
<dbReference type="Gene3D" id="2.60.120.260">
    <property type="entry name" value="Galactose-binding domain-like"/>
    <property type="match status" value="1"/>
</dbReference>
<reference evidence="2 3" key="1">
    <citation type="submission" date="2023-02" db="EMBL/GenBank/DDBJ databases">
        <title>LHISI_Scaffold_Assembly.</title>
        <authorList>
            <person name="Stuart O.P."/>
            <person name="Cleave R."/>
            <person name="Magrath M.J.L."/>
            <person name="Mikheyev A.S."/>
        </authorList>
    </citation>
    <scope>NUCLEOTIDE SEQUENCE [LARGE SCALE GENOMIC DNA]</scope>
    <source>
        <strain evidence="2">Daus_M_001</strain>
        <tissue evidence="2">Leg muscle</tissue>
    </source>
</reference>
<dbReference type="SUPFAM" id="SSF49785">
    <property type="entry name" value="Galactose-binding domain-like"/>
    <property type="match status" value="1"/>
</dbReference>
<evidence type="ECO:0000256" key="1">
    <source>
        <dbReference type="SAM" id="MobiDB-lite"/>
    </source>
</evidence>
<keyword evidence="3" id="KW-1185">Reference proteome</keyword>
<evidence type="ECO:0000313" key="2">
    <source>
        <dbReference type="EMBL" id="KAJ8876768.1"/>
    </source>
</evidence>
<dbReference type="InterPro" id="IPR008979">
    <property type="entry name" value="Galactose-bd-like_sf"/>
</dbReference>
<proteinExistence type="predicted"/>
<organism evidence="2 3">
    <name type="scientific">Dryococelus australis</name>
    <dbReference type="NCBI Taxonomy" id="614101"/>
    <lineage>
        <taxon>Eukaryota</taxon>
        <taxon>Metazoa</taxon>
        <taxon>Ecdysozoa</taxon>
        <taxon>Arthropoda</taxon>
        <taxon>Hexapoda</taxon>
        <taxon>Insecta</taxon>
        <taxon>Pterygota</taxon>
        <taxon>Neoptera</taxon>
        <taxon>Polyneoptera</taxon>
        <taxon>Phasmatodea</taxon>
        <taxon>Verophasmatodea</taxon>
        <taxon>Anareolatae</taxon>
        <taxon>Phasmatidae</taxon>
        <taxon>Eurycanthinae</taxon>
        <taxon>Dryococelus</taxon>
    </lineage>
</organism>